<dbReference type="Proteomes" id="UP000694856">
    <property type="component" value="Chromosome 3"/>
</dbReference>
<sequence>MAPKGTTCLSVHSWLANWLGLGFCRQSQCSLRRILRNQSCSTRLGKATHLYLLDSTSFLERISCIPRNTARVHSSQPLMAAEGSIWEMTPELLQTHSPWQGDLAVPDSLPAHLRPVFFTDAPWCRFTSEALPAADLPQELIRAFEAHGPLVSNPAQQPGKWTLLQG</sequence>
<proteinExistence type="predicted"/>
<organism evidence="2 3">
    <name type="scientific">Camelus ferus</name>
    <name type="common">Wild bactrian camel</name>
    <name type="synonym">Camelus bactrianus ferus</name>
    <dbReference type="NCBI Taxonomy" id="419612"/>
    <lineage>
        <taxon>Eukaryota</taxon>
        <taxon>Metazoa</taxon>
        <taxon>Chordata</taxon>
        <taxon>Craniata</taxon>
        <taxon>Vertebrata</taxon>
        <taxon>Euteleostomi</taxon>
        <taxon>Mammalia</taxon>
        <taxon>Eutheria</taxon>
        <taxon>Laurasiatheria</taxon>
        <taxon>Artiodactyla</taxon>
        <taxon>Tylopoda</taxon>
        <taxon>Camelidae</taxon>
        <taxon>Camelus</taxon>
    </lineage>
</organism>
<dbReference type="AlphaFoldDB" id="A0A8B8S9N8"/>
<dbReference type="GeneID" id="116660797"/>
<evidence type="ECO:0000256" key="1">
    <source>
        <dbReference type="SAM" id="SignalP"/>
    </source>
</evidence>
<keyword evidence="2" id="KW-1185">Reference proteome</keyword>
<feature type="chain" id="PRO_5034351122" evidence="1">
    <location>
        <begin position="25"/>
        <end position="166"/>
    </location>
</feature>
<reference evidence="3" key="1">
    <citation type="submission" date="2025-08" db="UniProtKB">
        <authorList>
            <consortium name="RefSeq"/>
        </authorList>
    </citation>
    <scope>IDENTIFICATION</scope>
    <source>
        <tissue evidence="3">Ear skin</tissue>
    </source>
</reference>
<feature type="signal peptide" evidence="1">
    <location>
        <begin position="1"/>
        <end position="24"/>
    </location>
</feature>
<evidence type="ECO:0000313" key="3">
    <source>
        <dbReference type="RefSeq" id="XP_032326948.1"/>
    </source>
</evidence>
<gene>
    <name evidence="3" type="primary">LOC116660797</name>
</gene>
<keyword evidence="1" id="KW-0732">Signal</keyword>
<protein>
    <submittedName>
        <fullName evidence="3">Uncharacterized protein LOC116660797 isoform X2</fullName>
    </submittedName>
</protein>
<accession>A0A8B8S9N8</accession>
<dbReference type="RefSeq" id="XP_032326948.1">
    <property type="nucleotide sequence ID" value="XM_032471057.1"/>
</dbReference>
<evidence type="ECO:0000313" key="2">
    <source>
        <dbReference type="Proteomes" id="UP000694856"/>
    </source>
</evidence>
<name>A0A8B8S9N8_CAMFR</name>